<dbReference type="InterPro" id="IPR031328">
    <property type="entry name" value="Ephrin"/>
</dbReference>
<dbReference type="EMBL" id="CAJFCV020000004">
    <property type="protein sequence ID" value="CAG9116099.1"/>
    <property type="molecule type" value="Genomic_DNA"/>
</dbReference>
<keyword evidence="2 9" id="KW-0732">Signal</keyword>
<reference evidence="11" key="1">
    <citation type="submission" date="2020-09" db="EMBL/GenBank/DDBJ databases">
        <authorList>
            <person name="Kikuchi T."/>
        </authorList>
    </citation>
    <scope>NUCLEOTIDE SEQUENCE</scope>
    <source>
        <strain evidence="11">Ka4C1</strain>
    </source>
</reference>
<evidence type="ECO:0000256" key="2">
    <source>
        <dbReference type="ARBA" id="ARBA00022729"/>
    </source>
</evidence>
<feature type="compositionally biased region" description="Polar residues" evidence="8">
    <location>
        <begin position="172"/>
        <end position="181"/>
    </location>
</feature>
<proteinExistence type="inferred from homology"/>
<dbReference type="OrthoDB" id="6250301at2759"/>
<keyword evidence="12" id="KW-1185">Reference proteome</keyword>
<evidence type="ECO:0000259" key="10">
    <source>
        <dbReference type="PROSITE" id="PS51551"/>
    </source>
</evidence>
<gene>
    <name evidence="11" type="ORF">BXYJ_LOCUS9243</name>
</gene>
<name>A0A7I8WTL0_BURXY</name>
<dbReference type="PRINTS" id="PR01347">
    <property type="entry name" value="EPHRIN"/>
</dbReference>
<evidence type="ECO:0000256" key="6">
    <source>
        <dbReference type="PROSITE-ProRule" id="PRU00884"/>
    </source>
</evidence>
<dbReference type="InterPro" id="IPR001799">
    <property type="entry name" value="Ephrin_RBD"/>
</dbReference>
<feature type="region of interest" description="Disordered" evidence="8">
    <location>
        <begin position="159"/>
        <end position="181"/>
    </location>
</feature>
<evidence type="ECO:0000313" key="12">
    <source>
        <dbReference type="Proteomes" id="UP000659654"/>
    </source>
</evidence>
<dbReference type="PANTHER" id="PTHR11304">
    <property type="entry name" value="EPHRIN"/>
    <property type="match status" value="1"/>
</dbReference>
<protein>
    <submittedName>
        <fullName evidence="11">(pine wood nematode) hypothetical protein</fullName>
    </submittedName>
</protein>
<feature type="domain" description="Ephrin RBD" evidence="10">
    <location>
        <begin position="16"/>
        <end position="150"/>
    </location>
</feature>
<evidence type="ECO:0000256" key="5">
    <source>
        <dbReference type="ARBA" id="ARBA00023180"/>
    </source>
</evidence>
<dbReference type="CDD" id="cd02675">
    <property type="entry name" value="Ephrin_ectodomain"/>
    <property type="match status" value="1"/>
</dbReference>
<comment type="caution">
    <text evidence="11">The sequence shown here is derived from an EMBL/GenBank/DDBJ whole genome shotgun (WGS) entry which is preliminary data.</text>
</comment>
<dbReference type="Proteomes" id="UP000582659">
    <property type="component" value="Unassembled WGS sequence"/>
</dbReference>
<comment type="caution">
    <text evidence="6">Lacks conserved residue(s) required for the propagation of feature annotation.</text>
</comment>
<keyword evidence="4" id="KW-1015">Disulfide bond</keyword>
<feature type="signal peptide" evidence="9">
    <location>
        <begin position="1"/>
        <end position="15"/>
    </location>
</feature>
<dbReference type="GO" id="GO:0048013">
    <property type="term" value="P:ephrin receptor signaling pathway"/>
    <property type="evidence" value="ECO:0007669"/>
    <property type="project" value="TreeGrafter"/>
</dbReference>
<dbReference type="Proteomes" id="UP000659654">
    <property type="component" value="Unassembled WGS sequence"/>
</dbReference>
<evidence type="ECO:0000256" key="4">
    <source>
        <dbReference type="ARBA" id="ARBA00023157"/>
    </source>
</evidence>
<dbReference type="Gene3D" id="2.60.40.420">
    <property type="entry name" value="Cupredoxins - blue copper proteins"/>
    <property type="match status" value="1"/>
</dbReference>
<comment type="subcellular location">
    <subcellularLocation>
        <location evidence="1">Membrane</location>
    </subcellularLocation>
</comment>
<dbReference type="SMR" id="A0A7I8WTL0"/>
<sequence>MWRWFLIVVGHLCHARRIPDIYWNSSSPIFDISNTDHVKTVHLLDRVTIICPHPTSPDLYEYSKLYVVSRSEYDACELRNPRLLGSCATADQQSSISVVFRDFSPIPGALEFQSGQSYYVIATSDGSSEGINRTLGGLCSTKNMKLKFEVLQPDLAPKDSESLTRVRDLSPNMPSSETTPASTLTSSITYVIHTVEPEVVASMHTSASASASLSLIAIVHPFLRVTGFL</sequence>
<comment type="similarity">
    <text evidence="6 7">Belongs to the ephrin family.</text>
</comment>
<dbReference type="AlphaFoldDB" id="A0A7I8WTL0"/>
<evidence type="ECO:0000256" key="7">
    <source>
        <dbReference type="RuleBase" id="RU004375"/>
    </source>
</evidence>
<feature type="chain" id="PRO_5035384879" evidence="9">
    <location>
        <begin position="16"/>
        <end position="229"/>
    </location>
</feature>
<keyword evidence="5" id="KW-0325">Glycoprotein</keyword>
<keyword evidence="3 7" id="KW-0472">Membrane</keyword>
<dbReference type="PANTHER" id="PTHR11304:SF29">
    <property type="entry name" value="EPHRIN"/>
    <property type="match status" value="1"/>
</dbReference>
<dbReference type="GO" id="GO:0005886">
    <property type="term" value="C:plasma membrane"/>
    <property type="evidence" value="ECO:0007669"/>
    <property type="project" value="TreeGrafter"/>
</dbReference>
<evidence type="ECO:0000256" key="3">
    <source>
        <dbReference type="ARBA" id="ARBA00023136"/>
    </source>
</evidence>
<evidence type="ECO:0000256" key="8">
    <source>
        <dbReference type="SAM" id="MobiDB-lite"/>
    </source>
</evidence>
<accession>A0A7I8WTL0</accession>
<organism evidence="11 12">
    <name type="scientific">Bursaphelenchus xylophilus</name>
    <name type="common">Pinewood nematode worm</name>
    <name type="synonym">Aphelenchoides xylophilus</name>
    <dbReference type="NCBI Taxonomy" id="6326"/>
    <lineage>
        <taxon>Eukaryota</taxon>
        <taxon>Metazoa</taxon>
        <taxon>Ecdysozoa</taxon>
        <taxon>Nematoda</taxon>
        <taxon>Chromadorea</taxon>
        <taxon>Rhabditida</taxon>
        <taxon>Tylenchina</taxon>
        <taxon>Tylenchomorpha</taxon>
        <taxon>Aphelenchoidea</taxon>
        <taxon>Aphelenchoididae</taxon>
        <taxon>Bursaphelenchus</taxon>
    </lineage>
</organism>
<dbReference type="SUPFAM" id="SSF49503">
    <property type="entry name" value="Cupredoxins"/>
    <property type="match status" value="1"/>
</dbReference>
<dbReference type="EMBL" id="CAJFDI010000004">
    <property type="protein sequence ID" value="CAD5226698.1"/>
    <property type="molecule type" value="Genomic_DNA"/>
</dbReference>
<dbReference type="GO" id="GO:0007411">
    <property type="term" value="P:axon guidance"/>
    <property type="evidence" value="ECO:0007669"/>
    <property type="project" value="TreeGrafter"/>
</dbReference>
<dbReference type="InterPro" id="IPR008972">
    <property type="entry name" value="Cupredoxin"/>
</dbReference>
<evidence type="ECO:0000256" key="1">
    <source>
        <dbReference type="ARBA" id="ARBA00004370"/>
    </source>
</evidence>
<evidence type="ECO:0000313" key="11">
    <source>
        <dbReference type="EMBL" id="CAD5226698.1"/>
    </source>
</evidence>
<evidence type="ECO:0000256" key="9">
    <source>
        <dbReference type="SAM" id="SignalP"/>
    </source>
</evidence>
<dbReference type="Pfam" id="PF00812">
    <property type="entry name" value="Ephrin"/>
    <property type="match status" value="1"/>
</dbReference>
<dbReference type="PROSITE" id="PS51551">
    <property type="entry name" value="EPHRIN_RBD_2"/>
    <property type="match status" value="1"/>
</dbReference>
<dbReference type="GO" id="GO:0046875">
    <property type="term" value="F:ephrin receptor binding"/>
    <property type="evidence" value="ECO:0007669"/>
    <property type="project" value="TreeGrafter"/>
</dbReference>
<feature type="compositionally biased region" description="Basic and acidic residues" evidence="8">
    <location>
        <begin position="159"/>
        <end position="168"/>
    </location>
</feature>